<feature type="domain" description="Late nodulin" evidence="2">
    <location>
        <begin position="1"/>
        <end position="56"/>
    </location>
</feature>
<dbReference type="Proteomes" id="UP000265566">
    <property type="component" value="Chromosome 2"/>
</dbReference>
<reference evidence="4" key="3">
    <citation type="journal article" date="2018" name="Nat. Plants">
        <title>Whole-genome landscape of Medicago truncatula symbiotic genes.</title>
        <authorList>
            <person name="Pecrix Y."/>
            <person name="Gamas P."/>
            <person name="Carrere S."/>
        </authorList>
    </citation>
    <scope>NUCLEOTIDE SEQUENCE</scope>
    <source>
        <tissue evidence="4">Leaves</tissue>
    </source>
</reference>
<evidence type="ECO:0000313" key="4">
    <source>
        <dbReference type="EMBL" id="RHN74127.1"/>
    </source>
</evidence>
<evidence type="ECO:0000259" key="2">
    <source>
        <dbReference type="Pfam" id="PF07127"/>
    </source>
</evidence>
<reference evidence="3" key="1">
    <citation type="journal article" date="2007" name="Mol. Plant Microbe Interact.">
        <title>Genomic organization and evolutionary insights on GRP and NCR genes, two large nodule-specific gene families in Medicago truncatula.</title>
        <authorList>
            <person name="Alunni B."/>
            <person name="Kevei Z."/>
            <person name="Redondo-Nieto M."/>
            <person name="Kondorosi A."/>
            <person name="Mergaert P."/>
            <person name="Kondorosi E."/>
        </authorList>
    </citation>
    <scope>NUCLEOTIDE SEQUENCE</scope>
</reference>
<dbReference type="EMBL" id="EF414314">
    <property type="protein sequence ID" value="ABS31400.1"/>
    <property type="molecule type" value="mRNA"/>
</dbReference>
<accession>A7KH93</accession>
<dbReference type="Pfam" id="PF07127">
    <property type="entry name" value="Nodulin_late"/>
    <property type="match status" value="1"/>
</dbReference>
<dbReference type="GO" id="GO:0046872">
    <property type="term" value="F:metal ion binding"/>
    <property type="evidence" value="ECO:0007669"/>
    <property type="project" value="InterPro"/>
</dbReference>
<dbReference type="Gramene" id="rna10120">
    <property type="protein sequence ID" value="RHN74127.1"/>
    <property type="gene ID" value="gene10120"/>
</dbReference>
<gene>
    <name evidence="4" type="ORF">MtrunA17_Chr2g0306741</name>
</gene>
<feature type="chain" id="PRO_5036278980" evidence="1">
    <location>
        <begin position="27"/>
        <end position="62"/>
    </location>
</feature>
<keyword evidence="1" id="KW-0732">Signal</keyword>
<evidence type="ECO:0000313" key="3">
    <source>
        <dbReference type="EMBL" id="ABS31400.1"/>
    </source>
</evidence>
<proteinExistence type="evidence at transcript level"/>
<evidence type="ECO:0000256" key="1">
    <source>
        <dbReference type="SAM" id="SignalP"/>
    </source>
</evidence>
<reference evidence="5" key="2">
    <citation type="journal article" date="2018" name="Nat. Plants">
        <title>Whole-genome landscape of Medicago truncatula symbiotic genes.</title>
        <authorList>
            <person name="Pecrix Y."/>
            <person name="Staton S.E."/>
            <person name="Sallet E."/>
            <person name="Lelandais-Briere C."/>
            <person name="Moreau S."/>
            <person name="Carrere S."/>
            <person name="Blein T."/>
            <person name="Jardinaud M.F."/>
            <person name="Latrasse D."/>
            <person name="Zouine M."/>
            <person name="Zahm M."/>
            <person name="Kreplak J."/>
            <person name="Mayjonade B."/>
            <person name="Satge C."/>
            <person name="Perez M."/>
            <person name="Cauet S."/>
            <person name="Marande W."/>
            <person name="Chantry-Darmon C."/>
            <person name="Lopez-Roques C."/>
            <person name="Bouchez O."/>
            <person name="Berard A."/>
            <person name="Debelle F."/>
            <person name="Munos S."/>
            <person name="Bendahmane A."/>
            <person name="Berges H."/>
            <person name="Niebel A."/>
            <person name="Buitink J."/>
            <person name="Frugier F."/>
            <person name="Benhamed M."/>
            <person name="Crespi M."/>
            <person name="Gouzy J."/>
            <person name="Gamas P."/>
        </authorList>
    </citation>
    <scope>NUCLEOTIDE SEQUENCE [LARGE SCALE GENOMIC DNA]</scope>
    <source>
        <strain evidence="5">cv. Jemalong A17</strain>
    </source>
</reference>
<sequence length="62" mass="7403">MDAILKFIYAMFLFLFLFVTTRNVEALFECNRDFVCGNDDECVYPYAVQCIHRYCKCLKSRN</sequence>
<name>A7KH93_MEDTR</name>
<dbReference type="EMBL" id="PSQE01000002">
    <property type="protein sequence ID" value="RHN74127.1"/>
    <property type="molecule type" value="Genomic_DNA"/>
</dbReference>
<feature type="signal peptide" evidence="1">
    <location>
        <begin position="1"/>
        <end position="26"/>
    </location>
</feature>
<dbReference type="InterPro" id="IPR009810">
    <property type="entry name" value="Nodulin_late_dom"/>
</dbReference>
<evidence type="ECO:0000313" key="5">
    <source>
        <dbReference type="Proteomes" id="UP000265566"/>
    </source>
</evidence>
<dbReference type="AlphaFoldDB" id="A7KH93"/>
<protein>
    <submittedName>
        <fullName evidence="3">Nodule-specific cysteine-rich peptide 121</fullName>
    </submittedName>
    <submittedName>
        <fullName evidence="4">Putative Late nodulin</fullName>
    </submittedName>
</protein>
<organism evidence="3">
    <name type="scientific">Medicago truncatula</name>
    <name type="common">Barrel medic</name>
    <name type="synonym">Medicago tribuloides</name>
    <dbReference type="NCBI Taxonomy" id="3880"/>
    <lineage>
        <taxon>Eukaryota</taxon>
        <taxon>Viridiplantae</taxon>
        <taxon>Streptophyta</taxon>
        <taxon>Embryophyta</taxon>
        <taxon>Tracheophyta</taxon>
        <taxon>Spermatophyta</taxon>
        <taxon>Magnoliopsida</taxon>
        <taxon>eudicotyledons</taxon>
        <taxon>Gunneridae</taxon>
        <taxon>Pentapetalae</taxon>
        <taxon>rosids</taxon>
        <taxon>fabids</taxon>
        <taxon>Fabales</taxon>
        <taxon>Fabaceae</taxon>
        <taxon>Papilionoideae</taxon>
        <taxon>50 kb inversion clade</taxon>
        <taxon>NPAAA clade</taxon>
        <taxon>Hologalegina</taxon>
        <taxon>IRL clade</taxon>
        <taxon>Trifolieae</taxon>
        <taxon>Medicago</taxon>
    </lineage>
</organism>